<dbReference type="InterPro" id="IPR058245">
    <property type="entry name" value="NreC/VraR/RcsB-like_REC"/>
</dbReference>
<keyword evidence="2" id="KW-0805">Transcription regulation</keyword>
<dbReference type="PROSITE" id="PS50110">
    <property type="entry name" value="RESPONSE_REGULATORY"/>
    <property type="match status" value="1"/>
</dbReference>
<dbReference type="PROSITE" id="PS00622">
    <property type="entry name" value="HTH_LUXR_1"/>
    <property type="match status" value="1"/>
</dbReference>
<dbReference type="Pfam" id="PF00196">
    <property type="entry name" value="GerE"/>
    <property type="match status" value="1"/>
</dbReference>
<dbReference type="InterPro" id="IPR011006">
    <property type="entry name" value="CheY-like_superfamily"/>
</dbReference>
<dbReference type="PANTHER" id="PTHR43214:SF24">
    <property type="entry name" value="TRANSCRIPTIONAL REGULATORY PROTEIN NARL-RELATED"/>
    <property type="match status" value="1"/>
</dbReference>
<name>A0ABP6T7Q8_9ACTN</name>
<dbReference type="SUPFAM" id="SSF52172">
    <property type="entry name" value="CheY-like"/>
    <property type="match status" value="1"/>
</dbReference>
<dbReference type="InterPro" id="IPR039420">
    <property type="entry name" value="WalR-like"/>
</dbReference>
<evidence type="ECO:0000256" key="1">
    <source>
        <dbReference type="ARBA" id="ARBA00022553"/>
    </source>
</evidence>
<dbReference type="PROSITE" id="PS50043">
    <property type="entry name" value="HTH_LUXR_2"/>
    <property type="match status" value="1"/>
</dbReference>
<evidence type="ECO:0000259" key="7">
    <source>
        <dbReference type="PROSITE" id="PS50110"/>
    </source>
</evidence>
<dbReference type="SMART" id="SM00421">
    <property type="entry name" value="HTH_LUXR"/>
    <property type="match status" value="1"/>
</dbReference>
<gene>
    <name evidence="8" type="ORF">GCM10020369_63860</name>
</gene>
<evidence type="ECO:0000256" key="5">
    <source>
        <dbReference type="PROSITE-ProRule" id="PRU00169"/>
    </source>
</evidence>
<dbReference type="PRINTS" id="PR00038">
    <property type="entry name" value="HTHLUXR"/>
</dbReference>
<evidence type="ECO:0000313" key="9">
    <source>
        <dbReference type="Proteomes" id="UP001501676"/>
    </source>
</evidence>
<evidence type="ECO:0000256" key="2">
    <source>
        <dbReference type="ARBA" id="ARBA00023015"/>
    </source>
</evidence>
<evidence type="ECO:0000313" key="8">
    <source>
        <dbReference type="EMBL" id="GAA3394438.1"/>
    </source>
</evidence>
<accession>A0ABP6T7Q8</accession>
<dbReference type="Gene3D" id="3.40.50.2300">
    <property type="match status" value="1"/>
</dbReference>
<evidence type="ECO:0000256" key="4">
    <source>
        <dbReference type="ARBA" id="ARBA00023163"/>
    </source>
</evidence>
<dbReference type="RefSeq" id="WP_345731961.1">
    <property type="nucleotide sequence ID" value="NZ_BAAAYN010000044.1"/>
</dbReference>
<dbReference type="PANTHER" id="PTHR43214">
    <property type="entry name" value="TWO-COMPONENT RESPONSE REGULATOR"/>
    <property type="match status" value="1"/>
</dbReference>
<keyword evidence="3" id="KW-0238">DNA-binding</keyword>
<keyword evidence="9" id="KW-1185">Reference proteome</keyword>
<protein>
    <submittedName>
        <fullName evidence="8">Response regulator transcription factor</fullName>
    </submittedName>
</protein>
<dbReference type="CDD" id="cd06170">
    <property type="entry name" value="LuxR_C_like"/>
    <property type="match status" value="1"/>
</dbReference>
<dbReference type="CDD" id="cd17535">
    <property type="entry name" value="REC_NarL-like"/>
    <property type="match status" value="1"/>
</dbReference>
<dbReference type="SMART" id="SM00448">
    <property type="entry name" value="REC"/>
    <property type="match status" value="1"/>
</dbReference>
<dbReference type="InterPro" id="IPR000792">
    <property type="entry name" value="Tscrpt_reg_LuxR_C"/>
</dbReference>
<feature type="domain" description="Response regulatory" evidence="7">
    <location>
        <begin position="8"/>
        <end position="128"/>
    </location>
</feature>
<proteinExistence type="predicted"/>
<dbReference type="InterPro" id="IPR001789">
    <property type="entry name" value="Sig_transdc_resp-reg_receiver"/>
</dbReference>
<keyword evidence="4" id="KW-0804">Transcription</keyword>
<reference evidence="9" key="1">
    <citation type="journal article" date="2019" name="Int. J. Syst. Evol. Microbiol.">
        <title>The Global Catalogue of Microorganisms (GCM) 10K type strain sequencing project: providing services to taxonomists for standard genome sequencing and annotation.</title>
        <authorList>
            <consortium name="The Broad Institute Genomics Platform"/>
            <consortium name="The Broad Institute Genome Sequencing Center for Infectious Disease"/>
            <person name="Wu L."/>
            <person name="Ma J."/>
        </authorList>
    </citation>
    <scope>NUCLEOTIDE SEQUENCE [LARGE SCALE GENOMIC DNA]</scope>
    <source>
        <strain evidence="9">JCM 9458</strain>
    </source>
</reference>
<dbReference type="EMBL" id="BAAAYN010000044">
    <property type="protein sequence ID" value="GAA3394438.1"/>
    <property type="molecule type" value="Genomic_DNA"/>
</dbReference>
<dbReference type="Pfam" id="PF00072">
    <property type="entry name" value="Response_reg"/>
    <property type="match status" value="1"/>
</dbReference>
<keyword evidence="1 5" id="KW-0597">Phosphoprotein</keyword>
<organism evidence="8 9">
    <name type="scientific">Cryptosporangium minutisporangium</name>
    <dbReference type="NCBI Taxonomy" id="113569"/>
    <lineage>
        <taxon>Bacteria</taxon>
        <taxon>Bacillati</taxon>
        <taxon>Actinomycetota</taxon>
        <taxon>Actinomycetes</taxon>
        <taxon>Cryptosporangiales</taxon>
        <taxon>Cryptosporangiaceae</taxon>
        <taxon>Cryptosporangium</taxon>
    </lineage>
</organism>
<comment type="caution">
    <text evidence="8">The sequence shown here is derived from an EMBL/GenBank/DDBJ whole genome shotgun (WGS) entry which is preliminary data.</text>
</comment>
<dbReference type="Proteomes" id="UP001501676">
    <property type="component" value="Unassembled WGS sequence"/>
</dbReference>
<evidence type="ECO:0000256" key="3">
    <source>
        <dbReference type="ARBA" id="ARBA00023125"/>
    </source>
</evidence>
<evidence type="ECO:0000259" key="6">
    <source>
        <dbReference type="PROSITE" id="PS50043"/>
    </source>
</evidence>
<feature type="modified residue" description="4-aspartylphosphate" evidence="5">
    <location>
        <position position="58"/>
    </location>
</feature>
<sequence length="221" mass="24387">MTAGRTLRVAIADDAALFREGLRLLLEAAGVEVVHQARDGTELLSLVDGDVPDVVILDIRMAPHPEGGLDTAEKLRERHPQLGILMLSQYAEAPYLMRLLKRLGSSGLGYRLKDQVADVETLRGALLRIVAGETVVEPELVDRLAAEGPHELDRLSAREMDVLRSMAEGHSNEGIAAELHLTTKTVENNIARIFTKLDLPADTTQNRRVIAVLRYFRAQRS</sequence>
<feature type="domain" description="HTH luxR-type" evidence="6">
    <location>
        <begin position="148"/>
        <end position="213"/>
    </location>
</feature>